<evidence type="ECO:0008006" key="3">
    <source>
        <dbReference type="Google" id="ProtNLM"/>
    </source>
</evidence>
<dbReference type="EMBL" id="MU826356">
    <property type="protein sequence ID" value="KAJ7379598.1"/>
    <property type="molecule type" value="Genomic_DNA"/>
</dbReference>
<organism evidence="1 2">
    <name type="scientific">Desmophyllum pertusum</name>
    <dbReference type="NCBI Taxonomy" id="174260"/>
    <lineage>
        <taxon>Eukaryota</taxon>
        <taxon>Metazoa</taxon>
        <taxon>Cnidaria</taxon>
        <taxon>Anthozoa</taxon>
        <taxon>Hexacorallia</taxon>
        <taxon>Scleractinia</taxon>
        <taxon>Caryophylliina</taxon>
        <taxon>Caryophylliidae</taxon>
        <taxon>Desmophyllum</taxon>
    </lineage>
</organism>
<dbReference type="InterPro" id="IPR019534">
    <property type="entry name" value="DUF2452"/>
</dbReference>
<dbReference type="Proteomes" id="UP001163046">
    <property type="component" value="Unassembled WGS sequence"/>
</dbReference>
<comment type="caution">
    <text evidence="1">The sequence shown here is derived from an EMBL/GenBank/DDBJ whole genome shotgun (WGS) entry which is preliminary data.</text>
</comment>
<dbReference type="AlphaFoldDB" id="A0A9W9ZFC3"/>
<dbReference type="Pfam" id="PF10504">
    <property type="entry name" value="DUF2452"/>
    <property type="match status" value="1"/>
</dbReference>
<accession>A0A9W9ZFC3</accession>
<proteinExistence type="predicted"/>
<evidence type="ECO:0000313" key="1">
    <source>
        <dbReference type="EMBL" id="KAJ7379598.1"/>
    </source>
</evidence>
<gene>
    <name evidence="1" type="ORF">OS493_013993</name>
</gene>
<dbReference type="PANTHER" id="PTHR14553:SF1">
    <property type="entry name" value="SIMILAR TO CHROMOSOME 1 OPEN READING FRAME 50"/>
    <property type="match status" value="1"/>
</dbReference>
<dbReference type="PANTHER" id="PTHR14553">
    <property type="entry name" value="UNCHARACTERIZED PROTEIN C1ORF50"/>
    <property type="match status" value="1"/>
</dbReference>
<evidence type="ECO:0000313" key="2">
    <source>
        <dbReference type="Proteomes" id="UP001163046"/>
    </source>
</evidence>
<protein>
    <recommendedName>
        <fullName evidence="3">DUF2452 domain-containing protein</fullName>
    </recommendedName>
</protein>
<name>A0A9W9ZFC3_9CNID</name>
<reference evidence="1" key="1">
    <citation type="submission" date="2023-01" db="EMBL/GenBank/DDBJ databases">
        <title>Genome assembly of the deep-sea coral Lophelia pertusa.</title>
        <authorList>
            <person name="Herrera S."/>
            <person name="Cordes E."/>
        </authorList>
    </citation>
    <scope>NUCLEOTIDE SEQUENCE</scope>
    <source>
        <strain evidence="1">USNM1676648</strain>
        <tissue evidence="1">Polyp</tissue>
    </source>
</reference>
<dbReference type="OrthoDB" id="9995764at2759"/>
<sequence>MDDPAVLALTPYIVDDSDSAATRQLVNPERVHRHEDPYDLVVLAQEVQKADQFVRCAASNKLILIAEQIRHLQEQARKVLEETKRDAELHHAACNFKKRPGQMYYLYKRNNGTTYFSMLSPKDWGPSCPHEPLGAYRLEADMSWTKAEDVERRSKDIALVDRLLSAEVPAIEYILPPHKGNGFSTMPALTRKTVIEDISDQTGPIVEEPQ</sequence>
<keyword evidence="2" id="KW-1185">Reference proteome</keyword>